<protein>
    <recommendedName>
        <fullName evidence="1">DUF6894 domain-containing protein</fullName>
    </recommendedName>
</protein>
<reference evidence="2 3" key="1">
    <citation type="submission" date="2019-09" db="EMBL/GenBank/DDBJ databases">
        <title>YIM 132548 draft genome.</title>
        <authorList>
            <person name="Jiang L."/>
        </authorList>
    </citation>
    <scope>NUCLEOTIDE SEQUENCE [LARGE SCALE GENOMIC DNA]</scope>
    <source>
        <strain evidence="2 3">YIM 132548</strain>
    </source>
</reference>
<evidence type="ECO:0000313" key="2">
    <source>
        <dbReference type="EMBL" id="KAB1071652.1"/>
    </source>
</evidence>
<organism evidence="2 3">
    <name type="scientific">Methylobacterium planeticum</name>
    <dbReference type="NCBI Taxonomy" id="2615211"/>
    <lineage>
        <taxon>Bacteria</taxon>
        <taxon>Pseudomonadati</taxon>
        <taxon>Pseudomonadota</taxon>
        <taxon>Alphaproteobacteria</taxon>
        <taxon>Hyphomicrobiales</taxon>
        <taxon>Methylobacteriaceae</taxon>
        <taxon>Methylobacterium</taxon>
    </lineage>
</organism>
<sequence length="77" mass="8925">MPRYFLDIHDGRFILDDIGSDLADLTEVRAEVKRVLGDLVRHLDFEDDPYRLRIDVRDADGRRVLTGRLVMVVEDAV</sequence>
<dbReference type="RefSeq" id="WP_150965246.1">
    <property type="nucleotide sequence ID" value="NZ_VZZJ01000018.1"/>
</dbReference>
<feature type="domain" description="DUF6894" evidence="1">
    <location>
        <begin position="3"/>
        <end position="68"/>
    </location>
</feature>
<accession>A0A6N6MLT8</accession>
<gene>
    <name evidence="2" type="ORF">F6X51_19005</name>
</gene>
<evidence type="ECO:0000259" key="1">
    <source>
        <dbReference type="Pfam" id="PF21834"/>
    </source>
</evidence>
<dbReference type="EMBL" id="VZZJ01000018">
    <property type="protein sequence ID" value="KAB1071652.1"/>
    <property type="molecule type" value="Genomic_DNA"/>
</dbReference>
<keyword evidence="3" id="KW-1185">Reference proteome</keyword>
<name>A0A6N6MLT8_9HYPH</name>
<dbReference type="InterPro" id="IPR054189">
    <property type="entry name" value="DUF6894"/>
</dbReference>
<dbReference type="Pfam" id="PF21834">
    <property type="entry name" value="DUF6894"/>
    <property type="match status" value="1"/>
</dbReference>
<comment type="caution">
    <text evidence="2">The sequence shown here is derived from an EMBL/GenBank/DDBJ whole genome shotgun (WGS) entry which is preliminary data.</text>
</comment>
<dbReference type="Proteomes" id="UP000441523">
    <property type="component" value="Unassembled WGS sequence"/>
</dbReference>
<proteinExistence type="predicted"/>
<evidence type="ECO:0000313" key="3">
    <source>
        <dbReference type="Proteomes" id="UP000441523"/>
    </source>
</evidence>
<dbReference type="AlphaFoldDB" id="A0A6N6MLT8"/>